<reference evidence="1 2" key="1">
    <citation type="submission" date="2024-01" db="EMBL/GenBank/DDBJ databases">
        <title>The genomes of 5 underutilized Papilionoideae crops provide insights into root nodulation and disease resistanc.</title>
        <authorList>
            <person name="Jiang F."/>
        </authorList>
    </citation>
    <scope>NUCLEOTIDE SEQUENCE [LARGE SCALE GENOMIC DNA]</scope>
    <source>
        <strain evidence="1">LVBAO_FW01</strain>
        <tissue evidence="1">Leaves</tissue>
    </source>
</reference>
<evidence type="ECO:0000313" key="1">
    <source>
        <dbReference type="EMBL" id="KAK7351364.1"/>
    </source>
</evidence>
<protein>
    <submittedName>
        <fullName evidence="1">Uncharacterized protein</fullName>
    </submittedName>
</protein>
<dbReference type="EMBL" id="JAYMYQ010000002">
    <property type="protein sequence ID" value="KAK7351364.1"/>
    <property type="molecule type" value="Genomic_DNA"/>
</dbReference>
<dbReference type="Proteomes" id="UP001367508">
    <property type="component" value="Unassembled WGS sequence"/>
</dbReference>
<sequence>MGPQFPSLYYAPCTMQSPSTLIEPAAVTEVKIVDGPHSLRRVLQPHGPPLPLLLPCGPTNPGACDGPQDLQVTWRAGNCGKGQGEGYVPPTPPIYNFTYVFVLIGK</sequence>
<comment type="caution">
    <text evidence="1">The sequence shown here is derived from an EMBL/GenBank/DDBJ whole genome shotgun (WGS) entry which is preliminary data.</text>
</comment>
<dbReference type="AlphaFoldDB" id="A0AAN9QXU8"/>
<proteinExistence type="predicted"/>
<name>A0AAN9QXU8_CANGL</name>
<keyword evidence="2" id="KW-1185">Reference proteome</keyword>
<accession>A0AAN9QXU8</accession>
<gene>
    <name evidence="1" type="ORF">VNO77_10758</name>
</gene>
<evidence type="ECO:0000313" key="2">
    <source>
        <dbReference type="Proteomes" id="UP001367508"/>
    </source>
</evidence>
<organism evidence="1 2">
    <name type="scientific">Canavalia gladiata</name>
    <name type="common">Sword bean</name>
    <name type="synonym">Dolichos gladiatus</name>
    <dbReference type="NCBI Taxonomy" id="3824"/>
    <lineage>
        <taxon>Eukaryota</taxon>
        <taxon>Viridiplantae</taxon>
        <taxon>Streptophyta</taxon>
        <taxon>Embryophyta</taxon>
        <taxon>Tracheophyta</taxon>
        <taxon>Spermatophyta</taxon>
        <taxon>Magnoliopsida</taxon>
        <taxon>eudicotyledons</taxon>
        <taxon>Gunneridae</taxon>
        <taxon>Pentapetalae</taxon>
        <taxon>rosids</taxon>
        <taxon>fabids</taxon>
        <taxon>Fabales</taxon>
        <taxon>Fabaceae</taxon>
        <taxon>Papilionoideae</taxon>
        <taxon>50 kb inversion clade</taxon>
        <taxon>NPAAA clade</taxon>
        <taxon>indigoferoid/millettioid clade</taxon>
        <taxon>Phaseoleae</taxon>
        <taxon>Canavalia</taxon>
    </lineage>
</organism>